<reference evidence="2 3" key="1">
    <citation type="journal article" date="2020" name="ISME J.">
        <title>Comparative genomics reveals insights into cyanobacterial evolution and habitat adaptation.</title>
        <authorList>
            <person name="Chen M.Y."/>
            <person name="Teng W.K."/>
            <person name="Zhao L."/>
            <person name="Hu C.X."/>
            <person name="Zhou Y.K."/>
            <person name="Han B.P."/>
            <person name="Song L.R."/>
            <person name="Shu W.S."/>
        </authorList>
    </citation>
    <scope>NUCLEOTIDE SEQUENCE [LARGE SCALE GENOMIC DNA]</scope>
    <source>
        <strain evidence="2 3">FACHB-260</strain>
    </source>
</reference>
<accession>A0ABR8CQK2</accession>
<name>A0ABR8CQK2_9NOST</name>
<sequence length="428" mass="48239">MLEVKYSQSITLSHPAPTPFVQQVGRALFETGMLNQYTTTLVYRPDTQWLNSLNSLAKLFKFDLSKQLSRRSVTEFPLSLVKDYPWPEIIRLLISRLDKDKRLTDVVFHWGNKGFDQWVARSALAGAKAVYSYETACVETFQAAKKHNMACIYDVPAPEHDFVTHLLNEEIKDYPELNTAYWKYVLTLQESRTQWRRQEWELADVVIANSEFTKASYATAGLDVAKVRVVPYGAPPITSEVSQGSSETESMRFFWAGTFSIRKGAHYLLKAWKKLQPGSSARLDVFGALALPNSLIHDLPREIKISGTVPRSELYELYRQADVLVFPTLCDGFGMVVTEAFAQGLPVITTSRAGAADLVKHGVNGLIIPAGDVEALAEALEWCLTHRQELKAMRQAALETAASWQWSDYRRTLIEKMLDGLETAGYTL</sequence>
<dbReference type="RefSeq" id="WP_190407916.1">
    <property type="nucleotide sequence ID" value="NZ_JACJRF010000025.1"/>
</dbReference>
<keyword evidence="3" id="KW-1185">Reference proteome</keyword>
<proteinExistence type="predicted"/>
<dbReference type="EMBL" id="JACJRF010000025">
    <property type="protein sequence ID" value="MBD2345482.1"/>
    <property type="molecule type" value="Genomic_DNA"/>
</dbReference>
<evidence type="ECO:0000313" key="2">
    <source>
        <dbReference type="EMBL" id="MBD2345482.1"/>
    </source>
</evidence>
<dbReference type="Pfam" id="PF00534">
    <property type="entry name" value="Glycos_transf_1"/>
    <property type="match status" value="1"/>
</dbReference>
<dbReference type="Proteomes" id="UP000607281">
    <property type="component" value="Unassembled WGS sequence"/>
</dbReference>
<organism evidence="2 3">
    <name type="scientific">Anabaena subtropica FACHB-260</name>
    <dbReference type="NCBI Taxonomy" id="2692884"/>
    <lineage>
        <taxon>Bacteria</taxon>
        <taxon>Bacillati</taxon>
        <taxon>Cyanobacteriota</taxon>
        <taxon>Cyanophyceae</taxon>
        <taxon>Nostocales</taxon>
        <taxon>Nostocaceae</taxon>
        <taxon>Anabaena</taxon>
    </lineage>
</organism>
<gene>
    <name evidence="2" type="ORF">H6G18_15195</name>
</gene>
<dbReference type="InterPro" id="IPR001296">
    <property type="entry name" value="Glyco_trans_1"/>
</dbReference>
<dbReference type="PANTHER" id="PTHR45947:SF3">
    <property type="entry name" value="SULFOQUINOVOSYL TRANSFERASE SQD2"/>
    <property type="match status" value="1"/>
</dbReference>
<dbReference type="InterPro" id="IPR050194">
    <property type="entry name" value="Glycosyltransferase_grp1"/>
</dbReference>
<dbReference type="SUPFAM" id="SSF53756">
    <property type="entry name" value="UDP-Glycosyltransferase/glycogen phosphorylase"/>
    <property type="match status" value="1"/>
</dbReference>
<feature type="domain" description="Glycosyl transferase family 1" evidence="1">
    <location>
        <begin position="249"/>
        <end position="397"/>
    </location>
</feature>
<evidence type="ECO:0000259" key="1">
    <source>
        <dbReference type="Pfam" id="PF00534"/>
    </source>
</evidence>
<dbReference type="PANTHER" id="PTHR45947">
    <property type="entry name" value="SULFOQUINOVOSYL TRANSFERASE SQD2"/>
    <property type="match status" value="1"/>
</dbReference>
<evidence type="ECO:0000313" key="3">
    <source>
        <dbReference type="Proteomes" id="UP000607281"/>
    </source>
</evidence>
<protein>
    <submittedName>
        <fullName evidence="2">Glycosyltransferase family 4 protein</fullName>
    </submittedName>
</protein>
<dbReference type="CDD" id="cd03801">
    <property type="entry name" value="GT4_PimA-like"/>
    <property type="match status" value="1"/>
</dbReference>
<comment type="caution">
    <text evidence="2">The sequence shown here is derived from an EMBL/GenBank/DDBJ whole genome shotgun (WGS) entry which is preliminary data.</text>
</comment>
<dbReference type="Gene3D" id="3.40.50.2000">
    <property type="entry name" value="Glycogen Phosphorylase B"/>
    <property type="match status" value="2"/>
</dbReference>